<dbReference type="PANTHER" id="PTHR36571:SF1">
    <property type="entry name" value="PROTEIN YGIW"/>
    <property type="match status" value="1"/>
</dbReference>
<evidence type="ECO:0000313" key="4">
    <source>
        <dbReference type="Proteomes" id="UP001179361"/>
    </source>
</evidence>
<name>A0ABS8Q8P2_9BURK</name>
<dbReference type="Proteomes" id="UP001179361">
    <property type="component" value="Unassembled WGS sequence"/>
</dbReference>
<keyword evidence="4" id="KW-1185">Reference proteome</keyword>
<dbReference type="SUPFAM" id="SSF101756">
    <property type="entry name" value="Hypothetical protein YgiW"/>
    <property type="match status" value="1"/>
</dbReference>
<reference evidence="3" key="1">
    <citation type="submission" date="2021-11" db="EMBL/GenBank/DDBJ databases">
        <title>The complete genome of Massilia sp sp. G4R7.</title>
        <authorList>
            <person name="Liu L."/>
            <person name="Yue J."/>
            <person name="Yuan J."/>
            <person name="Yang F."/>
            <person name="Li L."/>
        </authorList>
    </citation>
    <scope>NUCLEOTIDE SEQUENCE</scope>
    <source>
        <strain evidence="3">G4R7</strain>
    </source>
</reference>
<gene>
    <name evidence="3" type="ORF">LQ564_17640</name>
</gene>
<organism evidence="3 4">
    <name type="scientific">Massilia phyllostachyos</name>
    <dbReference type="NCBI Taxonomy" id="2898585"/>
    <lineage>
        <taxon>Bacteria</taxon>
        <taxon>Pseudomonadati</taxon>
        <taxon>Pseudomonadota</taxon>
        <taxon>Betaproteobacteria</taxon>
        <taxon>Burkholderiales</taxon>
        <taxon>Oxalobacteraceae</taxon>
        <taxon>Telluria group</taxon>
        <taxon>Massilia</taxon>
    </lineage>
</organism>
<dbReference type="InterPro" id="IPR005220">
    <property type="entry name" value="CarO-like"/>
</dbReference>
<sequence>MKRILQISAVTTLLAASAFAVGQTSGYTGPSTGKAAPAAQAGYTGPSSVPLMKAKDLLDKGKDDQVARLQGKIVSHKGGEDYEFADASGKITVEIDAEHFPAGVTIDQNTVVELTGEFDKETFGDSTFEVKGLKVVGK</sequence>
<feature type="signal peptide" evidence="2">
    <location>
        <begin position="1"/>
        <end position="20"/>
    </location>
</feature>
<evidence type="ECO:0000313" key="3">
    <source>
        <dbReference type="EMBL" id="MCD2518136.1"/>
    </source>
</evidence>
<keyword evidence="1 2" id="KW-0732">Signal</keyword>
<dbReference type="EMBL" id="JAJNOC010000006">
    <property type="protein sequence ID" value="MCD2518136.1"/>
    <property type="molecule type" value="Genomic_DNA"/>
</dbReference>
<dbReference type="RefSeq" id="WP_231059427.1">
    <property type="nucleotide sequence ID" value="NZ_JAJNOC010000006.1"/>
</dbReference>
<dbReference type="Gene3D" id="2.40.50.200">
    <property type="entry name" value="Bacterial OB-fold"/>
    <property type="match status" value="1"/>
</dbReference>
<dbReference type="NCBIfam" id="NF033674">
    <property type="entry name" value="stress_OB_fold"/>
    <property type="match status" value="1"/>
</dbReference>
<dbReference type="InterPro" id="IPR036700">
    <property type="entry name" value="BOBF_sf"/>
</dbReference>
<protein>
    <submittedName>
        <fullName evidence="3">NirD/YgiW/YdeI family stress tolerance protein</fullName>
    </submittedName>
</protein>
<dbReference type="PANTHER" id="PTHR36571">
    <property type="entry name" value="PROTEIN YGIW"/>
    <property type="match status" value="1"/>
</dbReference>
<comment type="caution">
    <text evidence="3">The sequence shown here is derived from an EMBL/GenBank/DDBJ whole genome shotgun (WGS) entry which is preliminary data.</text>
</comment>
<evidence type="ECO:0000256" key="2">
    <source>
        <dbReference type="SAM" id="SignalP"/>
    </source>
</evidence>
<proteinExistence type="predicted"/>
<feature type="chain" id="PRO_5045605349" evidence="2">
    <location>
        <begin position="21"/>
        <end position="138"/>
    </location>
</feature>
<dbReference type="Pfam" id="PF04076">
    <property type="entry name" value="BOF"/>
    <property type="match status" value="1"/>
</dbReference>
<evidence type="ECO:0000256" key="1">
    <source>
        <dbReference type="ARBA" id="ARBA00022729"/>
    </source>
</evidence>
<accession>A0ABS8Q8P2</accession>